<name>A0A8S1DMH0_9INSE</name>
<dbReference type="Proteomes" id="UP000494165">
    <property type="component" value="Unassembled WGS sequence"/>
</dbReference>
<evidence type="ECO:0000313" key="1">
    <source>
        <dbReference type="EMBL" id="CAB3383679.1"/>
    </source>
</evidence>
<organism evidence="1 2">
    <name type="scientific">Cloeon dipterum</name>
    <dbReference type="NCBI Taxonomy" id="197152"/>
    <lineage>
        <taxon>Eukaryota</taxon>
        <taxon>Metazoa</taxon>
        <taxon>Ecdysozoa</taxon>
        <taxon>Arthropoda</taxon>
        <taxon>Hexapoda</taxon>
        <taxon>Insecta</taxon>
        <taxon>Pterygota</taxon>
        <taxon>Palaeoptera</taxon>
        <taxon>Ephemeroptera</taxon>
        <taxon>Pisciforma</taxon>
        <taxon>Baetidae</taxon>
        <taxon>Cloeon</taxon>
    </lineage>
</organism>
<gene>
    <name evidence="1" type="ORF">CLODIP_2_CD13936</name>
</gene>
<proteinExistence type="predicted"/>
<dbReference type="EMBL" id="CADEPI010000318">
    <property type="protein sequence ID" value="CAB3383679.1"/>
    <property type="molecule type" value="Genomic_DNA"/>
</dbReference>
<protein>
    <submittedName>
        <fullName evidence="1">Uncharacterized protein</fullName>
    </submittedName>
</protein>
<evidence type="ECO:0000313" key="2">
    <source>
        <dbReference type="Proteomes" id="UP000494165"/>
    </source>
</evidence>
<comment type="caution">
    <text evidence="1">The sequence shown here is derived from an EMBL/GenBank/DDBJ whole genome shotgun (WGS) entry which is preliminary data.</text>
</comment>
<reference evidence="1 2" key="1">
    <citation type="submission" date="2020-04" db="EMBL/GenBank/DDBJ databases">
        <authorList>
            <person name="Alioto T."/>
            <person name="Alioto T."/>
            <person name="Gomez Garrido J."/>
        </authorList>
    </citation>
    <scope>NUCLEOTIDE SEQUENCE [LARGE SCALE GENOMIC DNA]</scope>
</reference>
<sequence>MMRTGSRKVQSRQVGNWSSRFCYKMLSDSHGFLYAGCEANATIFKLDSRDFLQVEKYYQDEDALEGAFSLDTFGNFWLMATVQNGTQKFNKLLVKSSAGSLIY</sequence>
<dbReference type="AlphaFoldDB" id="A0A8S1DMH0"/>
<keyword evidence="2" id="KW-1185">Reference proteome</keyword>
<accession>A0A8S1DMH0</accession>